<gene>
    <name evidence="1" type="ORF">HNQ51_001550</name>
</gene>
<dbReference type="GO" id="GO:0016740">
    <property type="term" value="F:transferase activity"/>
    <property type="evidence" value="ECO:0007669"/>
    <property type="project" value="UniProtKB-KW"/>
</dbReference>
<sequence length="190" mass="21718">MNLPAFARSRRIEIVGPLARWPEEHVHWRARLRGLLPEPAFEIESIGSTAVPGLAAKDVIDLQLGVPSLDGALPWRERLWAAGWQRGREWVMDEGAAPGRKLYFREPEGERRVHLHVREIGSANHRFALLMRDYLCAQPEAAVQYEQIKRRAAALFPEQVDGYLWLKEPVFQLIGLAAEQWAVRVGWRSA</sequence>
<dbReference type="SUPFAM" id="SSF81301">
    <property type="entry name" value="Nucleotidyltransferase"/>
    <property type="match status" value="1"/>
</dbReference>
<dbReference type="Gene3D" id="3.30.460.10">
    <property type="entry name" value="Beta Polymerase, domain 2"/>
    <property type="match status" value="1"/>
</dbReference>
<dbReference type="Proteomes" id="UP000554837">
    <property type="component" value="Unassembled WGS sequence"/>
</dbReference>
<keyword evidence="1" id="KW-0808">Transferase</keyword>
<accession>A0A840S5D7</accession>
<dbReference type="EMBL" id="JACHHO010000002">
    <property type="protein sequence ID" value="MBB5204236.1"/>
    <property type="molecule type" value="Genomic_DNA"/>
</dbReference>
<proteinExistence type="predicted"/>
<organism evidence="1 2">
    <name type="scientific">Inhella inkyongensis</name>
    <dbReference type="NCBI Taxonomy" id="392593"/>
    <lineage>
        <taxon>Bacteria</taxon>
        <taxon>Pseudomonadati</taxon>
        <taxon>Pseudomonadota</taxon>
        <taxon>Betaproteobacteria</taxon>
        <taxon>Burkholderiales</taxon>
        <taxon>Sphaerotilaceae</taxon>
        <taxon>Inhella</taxon>
    </lineage>
</organism>
<protein>
    <submittedName>
        <fullName evidence="1">GrpB-like predicted nucleotidyltransferase (UPF0157 family)</fullName>
    </submittedName>
</protein>
<comment type="caution">
    <text evidence="1">The sequence shown here is derived from an EMBL/GenBank/DDBJ whole genome shotgun (WGS) entry which is preliminary data.</text>
</comment>
<dbReference type="RefSeq" id="WP_138856065.1">
    <property type="nucleotide sequence ID" value="NZ_CP040709.1"/>
</dbReference>
<dbReference type="Pfam" id="PF04229">
    <property type="entry name" value="GrpB"/>
    <property type="match status" value="1"/>
</dbReference>
<dbReference type="InterPro" id="IPR007344">
    <property type="entry name" value="GrpB/CoaE"/>
</dbReference>
<reference evidence="1 2" key="1">
    <citation type="submission" date="2020-08" db="EMBL/GenBank/DDBJ databases">
        <title>Genomic Encyclopedia of Type Strains, Phase IV (KMG-IV): sequencing the most valuable type-strain genomes for metagenomic binning, comparative biology and taxonomic classification.</title>
        <authorList>
            <person name="Goeker M."/>
        </authorList>
    </citation>
    <scope>NUCLEOTIDE SEQUENCE [LARGE SCALE GENOMIC DNA]</scope>
    <source>
        <strain evidence="1 2">DSM 23958</strain>
    </source>
</reference>
<dbReference type="PANTHER" id="PTHR34822">
    <property type="entry name" value="GRPB DOMAIN PROTEIN (AFU_ORTHOLOGUE AFUA_1G01530)"/>
    <property type="match status" value="1"/>
</dbReference>
<keyword evidence="2" id="KW-1185">Reference proteome</keyword>
<dbReference type="PANTHER" id="PTHR34822:SF1">
    <property type="entry name" value="GRPB FAMILY PROTEIN"/>
    <property type="match status" value="1"/>
</dbReference>
<name>A0A840S5D7_9BURK</name>
<evidence type="ECO:0000313" key="1">
    <source>
        <dbReference type="EMBL" id="MBB5204236.1"/>
    </source>
</evidence>
<evidence type="ECO:0000313" key="2">
    <source>
        <dbReference type="Proteomes" id="UP000554837"/>
    </source>
</evidence>
<dbReference type="AlphaFoldDB" id="A0A840S5D7"/>
<dbReference type="InterPro" id="IPR043519">
    <property type="entry name" value="NT_sf"/>
</dbReference>
<dbReference type="OrthoDB" id="9799092at2"/>